<name>A0A9W9WDE5_9EURO</name>
<dbReference type="Proteomes" id="UP001147760">
    <property type="component" value="Unassembled WGS sequence"/>
</dbReference>
<reference evidence="1" key="1">
    <citation type="submission" date="2022-12" db="EMBL/GenBank/DDBJ databases">
        <authorList>
            <person name="Petersen C."/>
        </authorList>
    </citation>
    <scope>NUCLEOTIDE SEQUENCE</scope>
    <source>
        <strain evidence="1">IBT 17660</strain>
    </source>
</reference>
<dbReference type="EMBL" id="JAPWDO010000012">
    <property type="protein sequence ID" value="KAJ5453271.1"/>
    <property type="molecule type" value="Genomic_DNA"/>
</dbReference>
<accession>A0A9W9WDE5</accession>
<proteinExistence type="predicted"/>
<comment type="caution">
    <text evidence="1">The sequence shown here is derived from an EMBL/GenBank/DDBJ whole genome shotgun (WGS) entry which is preliminary data.</text>
</comment>
<protein>
    <submittedName>
        <fullName evidence="1">Uncharacterized protein</fullName>
    </submittedName>
</protein>
<dbReference type="OrthoDB" id="3623799at2759"/>
<reference evidence="1" key="2">
    <citation type="journal article" date="2023" name="IMA Fungus">
        <title>Comparative genomic study of the Penicillium genus elucidates a diverse pangenome and 15 lateral gene transfer events.</title>
        <authorList>
            <person name="Petersen C."/>
            <person name="Sorensen T."/>
            <person name="Nielsen M.R."/>
            <person name="Sondergaard T.E."/>
            <person name="Sorensen J.L."/>
            <person name="Fitzpatrick D.A."/>
            <person name="Frisvad J.C."/>
            <person name="Nielsen K.L."/>
        </authorList>
    </citation>
    <scope>NUCLEOTIDE SEQUENCE</scope>
    <source>
        <strain evidence="1">IBT 17660</strain>
    </source>
</reference>
<sequence>MAFTGCGGNQDFYCEKIRTGRCGGSILLVSRTAVTINKDSRGRQYSAVRGEILASLDNYCESIAKDLGDRRRSDTVVVLTINYAD</sequence>
<evidence type="ECO:0000313" key="1">
    <source>
        <dbReference type="EMBL" id="KAJ5453271.1"/>
    </source>
</evidence>
<organism evidence="1 2">
    <name type="scientific">Penicillium desertorum</name>
    <dbReference type="NCBI Taxonomy" id="1303715"/>
    <lineage>
        <taxon>Eukaryota</taxon>
        <taxon>Fungi</taxon>
        <taxon>Dikarya</taxon>
        <taxon>Ascomycota</taxon>
        <taxon>Pezizomycotina</taxon>
        <taxon>Eurotiomycetes</taxon>
        <taxon>Eurotiomycetidae</taxon>
        <taxon>Eurotiales</taxon>
        <taxon>Aspergillaceae</taxon>
        <taxon>Penicillium</taxon>
    </lineage>
</organism>
<dbReference type="AlphaFoldDB" id="A0A9W9WDE5"/>
<keyword evidence="2" id="KW-1185">Reference proteome</keyword>
<evidence type="ECO:0000313" key="2">
    <source>
        <dbReference type="Proteomes" id="UP001147760"/>
    </source>
</evidence>
<gene>
    <name evidence="1" type="ORF">N7530_012865</name>
</gene>